<dbReference type="PANTHER" id="PTHR43479:SF7">
    <property type="entry name" value="TETR-FAMILY TRANSCRIPTIONAL REGULATOR"/>
    <property type="match status" value="1"/>
</dbReference>
<evidence type="ECO:0000313" key="5">
    <source>
        <dbReference type="Proteomes" id="UP000463051"/>
    </source>
</evidence>
<evidence type="ECO:0000313" key="4">
    <source>
        <dbReference type="EMBL" id="MRN53929.1"/>
    </source>
</evidence>
<feature type="domain" description="HTH tetR-type" evidence="3">
    <location>
        <begin position="10"/>
        <end position="70"/>
    </location>
</feature>
<dbReference type="SUPFAM" id="SSF46689">
    <property type="entry name" value="Homeodomain-like"/>
    <property type="match status" value="1"/>
</dbReference>
<protein>
    <submittedName>
        <fullName evidence="4">TetR family transcriptional regulator</fullName>
    </submittedName>
</protein>
<evidence type="ECO:0000256" key="2">
    <source>
        <dbReference type="PROSITE-ProRule" id="PRU00335"/>
    </source>
</evidence>
<dbReference type="InterPro" id="IPR009057">
    <property type="entry name" value="Homeodomain-like_sf"/>
</dbReference>
<keyword evidence="1 2" id="KW-0238">DNA-binding</keyword>
<dbReference type="Gene3D" id="1.10.357.10">
    <property type="entry name" value="Tetracycline Repressor, domain 2"/>
    <property type="match status" value="1"/>
</dbReference>
<dbReference type="AlphaFoldDB" id="A0A7X2H5K1"/>
<dbReference type="PROSITE" id="PS50977">
    <property type="entry name" value="HTH_TETR_2"/>
    <property type="match status" value="1"/>
</dbReference>
<dbReference type="InterPro" id="IPR050624">
    <property type="entry name" value="HTH-type_Tx_Regulator"/>
</dbReference>
<dbReference type="InterPro" id="IPR001647">
    <property type="entry name" value="HTH_TetR"/>
</dbReference>
<reference evidence="4 5" key="1">
    <citation type="submission" date="2019-11" db="EMBL/GenBank/DDBJ databases">
        <title>Paenibacillus monticola sp. nov., a novel PGPR strain isolated from mountain sample in China.</title>
        <authorList>
            <person name="Zhao Q."/>
            <person name="Li H.-P."/>
            <person name="Zhang J.-L."/>
        </authorList>
    </citation>
    <scope>NUCLEOTIDE SEQUENCE [LARGE SCALE GENOMIC DNA]</scope>
    <source>
        <strain evidence="4 5">LC-T2</strain>
    </source>
</reference>
<dbReference type="Proteomes" id="UP000463051">
    <property type="component" value="Unassembled WGS sequence"/>
</dbReference>
<dbReference type="GO" id="GO:0003677">
    <property type="term" value="F:DNA binding"/>
    <property type="evidence" value="ECO:0007669"/>
    <property type="project" value="UniProtKB-UniRule"/>
</dbReference>
<gene>
    <name evidence="4" type="ORF">GJB61_13130</name>
</gene>
<sequence>MLNQDDPRVQRTQKLIRETFRELLQNKEFEEITIKDIAQKASINRATFYNHYADKYALLEEITFMAFDNMIPEQIAQAQGFTEDVCRQFIELTYSYIISFYRTCRFSTKSVAAQVDGQMKRNLHRSIESLLRKGGDSVHVTINAAMISAAIYNAAYYWYETNKDDNVEQLTDAVILFLNNGLQMKNS</sequence>
<keyword evidence="5" id="KW-1185">Reference proteome</keyword>
<dbReference type="Pfam" id="PF00440">
    <property type="entry name" value="TetR_N"/>
    <property type="match status" value="1"/>
</dbReference>
<accession>A0A7X2H5K1</accession>
<evidence type="ECO:0000256" key="1">
    <source>
        <dbReference type="ARBA" id="ARBA00023125"/>
    </source>
</evidence>
<dbReference type="EMBL" id="WJXB01000004">
    <property type="protein sequence ID" value="MRN53929.1"/>
    <property type="molecule type" value="Genomic_DNA"/>
</dbReference>
<feature type="DNA-binding region" description="H-T-H motif" evidence="2">
    <location>
        <begin position="33"/>
        <end position="52"/>
    </location>
</feature>
<proteinExistence type="predicted"/>
<evidence type="ECO:0000259" key="3">
    <source>
        <dbReference type="PROSITE" id="PS50977"/>
    </source>
</evidence>
<comment type="caution">
    <text evidence="4">The sequence shown here is derived from an EMBL/GenBank/DDBJ whole genome shotgun (WGS) entry which is preliminary data.</text>
</comment>
<organism evidence="4 5">
    <name type="scientific">Paenibacillus monticola</name>
    <dbReference type="NCBI Taxonomy" id="2666075"/>
    <lineage>
        <taxon>Bacteria</taxon>
        <taxon>Bacillati</taxon>
        <taxon>Bacillota</taxon>
        <taxon>Bacilli</taxon>
        <taxon>Bacillales</taxon>
        <taxon>Paenibacillaceae</taxon>
        <taxon>Paenibacillus</taxon>
    </lineage>
</organism>
<dbReference type="PANTHER" id="PTHR43479">
    <property type="entry name" value="ACREF/ENVCD OPERON REPRESSOR-RELATED"/>
    <property type="match status" value="1"/>
</dbReference>
<name>A0A7X2H5K1_9BACL</name>